<name>A0A0B4X749_9HYPH</name>
<dbReference type="Proteomes" id="UP000031368">
    <property type="component" value="Chromosome"/>
</dbReference>
<dbReference type="HOGENOM" id="CLU_132648_1_0_5"/>
<proteinExistence type="predicted"/>
<dbReference type="RefSeq" id="WP_052451616.1">
    <property type="nucleotide sequence ID" value="NZ_CP006877.1"/>
</dbReference>
<keyword evidence="1" id="KW-0472">Membrane</keyword>
<organism evidence="2 3">
    <name type="scientific">Rhizobium gallicum bv. gallicum R602sp</name>
    <dbReference type="NCBI Taxonomy" id="1041138"/>
    <lineage>
        <taxon>Bacteria</taxon>
        <taxon>Pseudomonadati</taxon>
        <taxon>Pseudomonadota</taxon>
        <taxon>Alphaproteobacteria</taxon>
        <taxon>Hyphomicrobiales</taxon>
        <taxon>Rhizobiaceae</taxon>
        <taxon>Rhizobium/Agrobacterium group</taxon>
        <taxon>Rhizobium</taxon>
    </lineage>
</organism>
<dbReference type="AlphaFoldDB" id="A0A0B4X749"/>
<keyword evidence="1" id="KW-0812">Transmembrane</keyword>
<evidence type="ECO:0000313" key="3">
    <source>
        <dbReference type="Proteomes" id="UP000031368"/>
    </source>
</evidence>
<sequence>MTLKGTGSDHLPEGVTEHRDFQRRVWIVQRVAWFAFGLILASCLFGALGKGGYLSRALVETPQGTVDYPAISRWNAPDEIHIRFGPCDADCVFTADAAFLKGFLVEGIDPPPKAVTSKAGLIHYQFPGDPGMPIDVRFRLHTQSPGFHRIRVGIGEHVSAPLVLILP</sequence>
<dbReference type="EMBL" id="CP006877">
    <property type="protein sequence ID" value="AJD42976.1"/>
    <property type="molecule type" value="Genomic_DNA"/>
</dbReference>
<evidence type="ECO:0000313" key="2">
    <source>
        <dbReference type="EMBL" id="AJD42976.1"/>
    </source>
</evidence>
<protein>
    <submittedName>
        <fullName evidence="2">Uncharacterized protein</fullName>
    </submittedName>
</protein>
<evidence type="ECO:0000256" key="1">
    <source>
        <dbReference type="SAM" id="Phobius"/>
    </source>
</evidence>
<reference evidence="2 3" key="1">
    <citation type="submission" date="2013-11" db="EMBL/GenBank/DDBJ databases">
        <title>Complete genome sequence of Rhizobium gallicum bv. gallicum R602.</title>
        <authorList>
            <person name="Bustos P."/>
            <person name="Santamaria R.I."/>
            <person name="Lozano L."/>
            <person name="Acosta J.L."/>
            <person name="Ormeno-Orrillo E."/>
            <person name="Rogel M.A."/>
            <person name="Romero D."/>
            <person name="Cevallos M.A."/>
            <person name="Martinez-Romero E."/>
            <person name="Gonzalez V."/>
        </authorList>
    </citation>
    <scope>NUCLEOTIDE SEQUENCE [LARGE SCALE GENOMIC DNA]</scope>
    <source>
        <strain evidence="2 3">R602</strain>
    </source>
</reference>
<accession>A0A0B4X749</accession>
<dbReference type="KEGG" id="rga:RGR602_CH03675"/>
<keyword evidence="1" id="KW-1133">Transmembrane helix</keyword>
<feature type="transmembrane region" description="Helical" evidence="1">
    <location>
        <begin position="31"/>
        <end position="48"/>
    </location>
</feature>
<gene>
    <name evidence="2" type="ORF">RGR602_CH03675</name>
</gene>
<keyword evidence="3" id="KW-1185">Reference proteome</keyword>